<name>A0A4V6PB26_9ACTN</name>
<gene>
    <name evidence="1" type="ORF">E1212_17480</name>
</gene>
<sequence length="106" mass="11229">MNPYRASDHDPVLVGLRTTPVSACPSPDPSPTVVLGTVDSGVPNRDTGDGCTVDDLIDDEGEWSSRGLFVRHVDEVTRELVTAGVLDARERTAILLAAGRSDVGRS</sequence>
<evidence type="ECO:0000313" key="2">
    <source>
        <dbReference type="Proteomes" id="UP000295621"/>
    </source>
</evidence>
<accession>A0A4V6PB26</accession>
<dbReference type="OrthoDB" id="5243170at2"/>
<reference evidence="1 2" key="1">
    <citation type="submission" date="2019-02" db="EMBL/GenBank/DDBJ databases">
        <title>Draft genome sequences of novel Actinobacteria.</title>
        <authorList>
            <person name="Sahin N."/>
            <person name="Ay H."/>
            <person name="Saygin H."/>
        </authorList>
    </citation>
    <scope>NUCLEOTIDE SEQUENCE [LARGE SCALE GENOMIC DNA]</scope>
    <source>
        <strain evidence="1 2">KC603</strain>
    </source>
</reference>
<protein>
    <submittedName>
        <fullName evidence="1">Uncharacterized protein</fullName>
    </submittedName>
</protein>
<dbReference type="Proteomes" id="UP000295621">
    <property type="component" value="Unassembled WGS sequence"/>
</dbReference>
<dbReference type="RefSeq" id="WP_131984731.1">
    <property type="nucleotide sequence ID" value="NZ_SMKL01000039.1"/>
</dbReference>
<evidence type="ECO:0000313" key="1">
    <source>
        <dbReference type="EMBL" id="TDC49605.1"/>
    </source>
</evidence>
<keyword evidence="2" id="KW-1185">Reference proteome</keyword>
<dbReference type="EMBL" id="SMKL01000039">
    <property type="protein sequence ID" value="TDC49605.1"/>
    <property type="molecule type" value="Genomic_DNA"/>
</dbReference>
<proteinExistence type="predicted"/>
<organism evidence="1 2">
    <name type="scientific">Jiangella ureilytica</name>
    <dbReference type="NCBI Taxonomy" id="2530374"/>
    <lineage>
        <taxon>Bacteria</taxon>
        <taxon>Bacillati</taxon>
        <taxon>Actinomycetota</taxon>
        <taxon>Actinomycetes</taxon>
        <taxon>Jiangellales</taxon>
        <taxon>Jiangellaceae</taxon>
        <taxon>Jiangella</taxon>
    </lineage>
</organism>
<dbReference type="AlphaFoldDB" id="A0A4V6PB26"/>
<comment type="caution">
    <text evidence="1">The sequence shown here is derived from an EMBL/GenBank/DDBJ whole genome shotgun (WGS) entry which is preliminary data.</text>
</comment>